<evidence type="ECO:0000256" key="4">
    <source>
        <dbReference type="SAM" id="MobiDB-lite"/>
    </source>
</evidence>
<dbReference type="SUPFAM" id="SSF48403">
    <property type="entry name" value="Ankyrin repeat"/>
    <property type="match status" value="1"/>
</dbReference>
<dbReference type="STRING" id="1434072.SAMN05216210_1428"/>
<dbReference type="Gene3D" id="3.20.80.10">
    <property type="entry name" value="Regulatory factor, effector binding domain"/>
    <property type="match status" value="1"/>
</dbReference>
<feature type="signal peptide" evidence="5">
    <location>
        <begin position="1"/>
        <end position="22"/>
    </location>
</feature>
<dbReference type="AlphaFoldDB" id="A0A1H2FB74"/>
<dbReference type="PROSITE" id="PS50297">
    <property type="entry name" value="ANK_REP_REGION"/>
    <property type="match status" value="1"/>
</dbReference>
<dbReference type="InterPro" id="IPR036770">
    <property type="entry name" value="Ankyrin_rpt-contain_sf"/>
</dbReference>
<dbReference type="PROSITE" id="PS51257">
    <property type="entry name" value="PROKAR_LIPOPROTEIN"/>
    <property type="match status" value="1"/>
</dbReference>
<evidence type="ECO:0000256" key="5">
    <source>
        <dbReference type="SAM" id="SignalP"/>
    </source>
</evidence>
<dbReference type="Proteomes" id="UP000243924">
    <property type="component" value="Chromosome I"/>
</dbReference>
<proteinExistence type="predicted"/>
<dbReference type="Pfam" id="PF12796">
    <property type="entry name" value="Ank_2"/>
    <property type="match status" value="1"/>
</dbReference>
<organism evidence="6 7">
    <name type="scientific">Halopseudomonas salegens</name>
    <dbReference type="NCBI Taxonomy" id="1434072"/>
    <lineage>
        <taxon>Bacteria</taxon>
        <taxon>Pseudomonadati</taxon>
        <taxon>Pseudomonadota</taxon>
        <taxon>Gammaproteobacteria</taxon>
        <taxon>Pseudomonadales</taxon>
        <taxon>Pseudomonadaceae</taxon>
        <taxon>Halopseudomonas</taxon>
    </lineage>
</organism>
<dbReference type="RefSeq" id="WP_157719113.1">
    <property type="nucleotide sequence ID" value="NZ_LT629787.1"/>
</dbReference>
<feature type="chain" id="PRO_5009273763" evidence="5">
    <location>
        <begin position="23"/>
        <end position="867"/>
    </location>
</feature>
<protein>
    <submittedName>
        <fullName evidence="6">Ankyrin repeat-containing protein</fullName>
    </submittedName>
</protein>
<dbReference type="OrthoDB" id="6728164at2"/>
<evidence type="ECO:0000256" key="3">
    <source>
        <dbReference type="PROSITE-ProRule" id="PRU00023"/>
    </source>
</evidence>
<gene>
    <name evidence="6" type="ORF">SAMN05216210_1428</name>
</gene>
<keyword evidence="7" id="KW-1185">Reference proteome</keyword>
<evidence type="ECO:0000313" key="6">
    <source>
        <dbReference type="EMBL" id="SDU04594.1"/>
    </source>
</evidence>
<dbReference type="PROSITE" id="PS50088">
    <property type="entry name" value="ANK_REPEAT"/>
    <property type="match status" value="1"/>
</dbReference>
<name>A0A1H2FB74_9GAMM</name>
<dbReference type="InterPro" id="IPR011256">
    <property type="entry name" value="Reg_factor_effector_dom_sf"/>
</dbReference>
<reference evidence="7" key="1">
    <citation type="submission" date="2016-10" db="EMBL/GenBank/DDBJ databases">
        <authorList>
            <person name="Varghese N."/>
            <person name="Submissions S."/>
        </authorList>
    </citation>
    <scope>NUCLEOTIDE SEQUENCE [LARGE SCALE GENOMIC DNA]</scope>
    <source>
        <strain evidence="7">CECT 8338</strain>
    </source>
</reference>
<evidence type="ECO:0000313" key="7">
    <source>
        <dbReference type="Proteomes" id="UP000243924"/>
    </source>
</evidence>
<accession>A0A1H2FB74</accession>
<keyword evidence="1" id="KW-0677">Repeat</keyword>
<dbReference type="PANTHER" id="PTHR24173">
    <property type="entry name" value="ANKYRIN REPEAT CONTAINING"/>
    <property type="match status" value="1"/>
</dbReference>
<dbReference type="PANTHER" id="PTHR24173:SF74">
    <property type="entry name" value="ANKYRIN REPEAT DOMAIN-CONTAINING PROTEIN 16"/>
    <property type="match status" value="1"/>
</dbReference>
<keyword evidence="2 3" id="KW-0040">ANK repeat</keyword>
<dbReference type="Gene3D" id="1.25.40.20">
    <property type="entry name" value="Ankyrin repeat-containing domain"/>
    <property type="match status" value="1"/>
</dbReference>
<dbReference type="EMBL" id="LT629787">
    <property type="protein sequence ID" value="SDU04594.1"/>
    <property type="molecule type" value="Genomic_DNA"/>
</dbReference>
<feature type="repeat" description="ANK" evidence="3">
    <location>
        <begin position="577"/>
        <end position="609"/>
    </location>
</feature>
<feature type="compositionally biased region" description="Pro residues" evidence="4">
    <location>
        <begin position="24"/>
        <end position="34"/>
    </location>
</feature>
<evidence type="ECO:0000256" key="2">
    <source>
        <dbReference type="ARBA" id="ARBA00023043"/>
    </source>
</evidence>
<dbReference type="InterPro" id="IPR002110">
    <property type="entry name" value="Ankyrin_rpt"/>
</dbReference>
<dbReference type="SMART" id="SM00248">
    <property type="entry name" value="ANK"/>
    <property type="match status" value="3"/>
</dbReference>
<sequence length="867" mass="97019">MFAANRHHLTLLASAMLLSACAASPPPQLPPTEPGPRVLQDRPSTRASFACTGALPAVHRQICASDSLSQLERQVTERYRDLRLALDVPGRLLLDSNQRLWSTSLGNVCSIAQETDTRISGDPQAQACLSMQYQRRLGQLQGWPEAQAKGGQTQHAMASYAEYRMAESRDDALCEPLQKNLNQQLREQGMPDAEQIPGARLLASSDGPVQRLEREGRYYEVDRYTPGLMAGYQVRSRGLTLNDILIFDDSDLPSWVATLPNYGGRAHASSSQTGDYGRLELFEWQGQTLLLVNETWGFYSPAARGESAFAGVYRLQGRDLVPQCLMRTYLTPPRYNTLDGLPVYTELQTALDELRGQPLGAFAQHERRDNHQLWQEHQWTLLNLPLLGADDWQRYGREAAIRQRQDAALEALFQWSERNINNKAFYRRLMPMLQPAHQELKVMFADQGMGASEAERAADLLFHETFARALENLQAPESLPEAPLPPFGNYRPRFAMAPAAGSLEQGRNFATLHSVVLNQAPLNVVNDFIDYETDTYGRERRGLAAEDDSALMAAVYQPETLDLLLRRGFPVNHGNRWGRTALMNAAAANQPESVRRLLQAGADVHAQTRQVADAGVGGPEREQAYTGRQTALLLAAQQADQEVIRLLLDADAAKQAWSGYSRQVCQTLDGNQRLDSQQRSELKSGLCAQSFEPLPITRQAAANLHAGEELVVREDGVDYAITLRTREPMTLFTRSLEMSPRRMRRSMTGHATTLVRILTSRLSARTDGQFQIYFPDLRANREDKLVFEAGFPIINEIGNAPGFNLHKMPEQQVLRLVFNPTEQSVEVAWRQLYSAALTQGFVPTHQGYVVTHRGGNTSEYQLVVTER</sequence>
<evidence type="ECO:0000256" key="1">
    <source>
        <dbReference type="ARBA" id="ARBA00022737"/>
    </source>
</evidence>
<keyword evidence="5" id="KW-0732">Signal</keyword>
<feature type="region of interest" description="Disordered" evidence="4">
    <location>
        <begin position="24"/>
        <end position="43"/>
    </location>
</feature>